<dbReference type="EMBL" id="BBSA01000001">
    <property type="protein sequence ID" value="GAM60340.1"/>
    <property type="molecule type" value="Genomic_DNA"/>
</dbReference>
<reference evidence="2 3" key="2">
    <citation type="submission" date="2015-01" db="EMBL/GenBank/DDBJ databases">
        <authorList>
            <consortium name="NBRP consortium"/>
            <person name="Sawabe T."/>
            <person name="Meirelles P."/>
            <person name="Feng G."/>
            <person name="Sayaka M."/>
            <person name="Hattori M."/>
            <person name="Ohkuma M."/>
        </authorList>
    </citation>
    <scope>NUCLEOTIDE SEQUENCE [LARGE SCALE GENOMIC DNA]</scope>
    <source>
        <strain evidence="2 3">JCM19232</strain>
    </source>
</reference>
<comment type="caution">
    <text evidence="2">The sequence shown here is derived from an EMBL/GenBank/DDBJ whole genome shotgun (WGS) entry which is preliminary data.</text>
</comment>
<proteinExistence type="predicted"/>
<dbReference type="AlphaFoldDB" id="A0A0B8P0N3"/>
<name>A0A0B8P0N3_9VIBR</name>
<evidence type="ECO:0000313" key="2">
    <source>
        <dbReference type="EMBL" id="GAM60340.1"/>
    </source>
</evidence>
<accession>A0A0B8P0N3</accession>
<dbReference type="InterPro" id="IPR036388">
    <property type="entry name" value="WH-like_DNA-bd_sf"/>
</dbReference>
<gene>
    <name evidence="2" type="ORF">JCM19232_673</name>
</gene>
<evidence type="ECO:0000256" key="1">
    <source>
        <dbReference type="SAM" id="MobiDB-lite"/>
    </source>
</evidence>
<evidence type="ECO:0000313" key="3">
    <source>
        <dbReference type="Proteomes" id="UP000031670"/>
    </source>
</evidence>
<organism evidence="2 3">
    <name type="scientific">Vibrio ishigakensis</name>
    <dbReference type="NCBI Taxonomy" id="1481914"/>
    <lineage>
        <taxon>Bacteria</taxon>
        <taxon>Pseudomonadati</taxon>
        <taxon>Pseudomonadota</taxon>
        <taxon>Gammaproteobacteria</taxon>
        <taxon>Vibrionales</taxon>
        <taxon>Vibrionaceae</taxon>
        <taxon>Vibrio</taxon>
    </lineage>
</organism>
<sequence length="69" mass="7871">MQEPQTTPETILEHATAKVKQNGGQLTDKRKKILLCMTSSDKALSAYEVADLYKEQYGENMSRCRYIES</sequence>
<protein>
    <submittedName>
        <fullName evidence="2">Uncharacterized protein</fullName>
    </submittedName>
</protein>
<dbReference type="Gene3D" id="1.10.10.10">
    <property type="entry name" value="Winged helix-like DNA-binding domain superfamily/Winged helix DNA-binding domain"/>
    <property type="match status" value="1"/>
</dbReference>
<dbReference type="Proteomes" id="UP000031670">
    <property type="component" value="Unassembled WGS sequence"/>
</dbReference>
<feature type="region of interest" description="Disordered" evidence="1">
    <location>
        <begin position="1"/>
        <end position="23"/>
    </location>
</feature>
<reference evidence="2 3" key="1">
    <citation type="submission" date="2015-01" db="EMBL/GenBank/DDBJ databases">
        <title>Vibrio sp. C5 JCM 19232 whole genome shotgun sequence.</title>
        <authorList>
            <person name="Sawabe T."/>
            <person name="Meirelles P."/>
            <person name="Feng G."/>
            <person name="Sayaka M."/>
            <person name="Hattori M."/>
            <person name="Ohkuma M."/>
        </authorList>
    </citation>
    <scope>NUCLEOTIDE SEQUENCE [LARGE SCALE GENOMIC DNA]</scope>
    <source>
        <strain evidence="2 3">JCM19232</strain>
    </source>
</reference>